<comment type="caution">
    <text evidence="1">The sequence shown here is derived from an EMBL/GenBank/DDBJ whole genome shotgun (WGS) entry which is preliminary data.</text>
</comment>
<name>A0A101LX58_PICGL</name>
<reference evidence="1" key="1">
    <citation type="journal article" date="2015" name="Genome Biol. Evol.">
        <title>Organellar Genomes of White Spruce (Picea glauca): Assembly and Annotation.</title>
        <authorList>
            <person name="Jackman S.D."/>
            <person name="Warren R.L."/>
            <person name="Gibb E.A."/>
            <person name="Vandervalk B.P."/>
            <person name="Mohamadi H."/>
            <person name="Chu J."/>
            <person name="Raymond A."/>
            <person name="Pleasance S."/>
            <person name="Coope R."/>
            <person name="Wildung M.R."/>
            <person name="Ritland C.E."/>
            <person name="Bousquet J."/>
            <person name="Jones S.J."/>
            <person name="Bohlmann J."/>
            <person name="Birol I."/>
        </authorList>
    </citation>
    <scope>NUCLEOTIDE SEQUENCE [LARGE SCALE GENOMIC DNA]</scope>
    <source>
        <tissue evidence="1">Flushing bud</tissue>
    </source>
</reference>
<evidence type="ECO:0000313" key="1">
    <source>
        <dbReference type="EMBL" id="KUM46966.1"/>
    </source>
</evidence>
<keyword evidence="1" id="KW-0496">Mitochondrion</keyword>
<dbReference type="AlphaFoldDB" id="A0A101LX58"/>
<proteinExistence type="predicted"/>
<sequence>MEGGPLSFHPAGLSYAKGRKVKVSQLYWGWKAFSFFPSPLWSSDYVPLPYGRATTFLSLMVERLRSSKSASPQTRYKSHANSSIRKHSEMRFLPYETLVCGGLGFDLILPLNRS</sequence>
<accession>A0A101LX58</accession>
<gene>
    <name evidence="1" type="ORF">ABT39_MTgene5970</name>
</gene>
<organism evidence="1">
    <name type="scientific">Picea glauca</name>
    <name type="common">White spruce</name>
    <name type="synonym">Pinus glauca</name>
    <dbReference type="NCBI Taxonomy" id="3330"/>
    <lineage>
        <taxon>Eukaryota</taxon>
        <taxon>Viridiplantae</taxon>
        <taxon>Streptophyta</taxon>
        <taxon>Embryophyta</taxon>
        <taxon>Tracheophyta</taxon>
        <taxon>Spermatophyta</taxon>
        <taxon>Pinopsida</taxon>
        <taxon>Pinidae</taxon>
        <taxon>Conifers I</taxon>
        <taxon>Pinales</taxon>
        <taxon>Pinaceae</taxon>
        <taxon>Picea</taxon>
    </lineage>
</organism>
<dbReference type="EMBL" id="LKAM01000008">
    <property type="protein sequence ID" value="KUM46966.1"/>
    <property type="molecule type" value="Genomic_DNA"/>
</dbReference>
<protein>
    <submittedName>
        <fullName evidence="1">Uncharacterized protein</fullName>
    </submittedName>
</protein>
<geneLocation type="mitochondrion" evidence="1"/>